<keyword evidence="1" id="KW-0472">Membrane</keyword>
<name>A0A6A3S5F1_9STRA</name>
<evidence type="ECO:0000313" key="2">
    <source>
        <dbReference type="EMBL" id="KAE8927368.1"/>
    </source>
</evidence>
<evidence type="ECO:0000313" key="4">
    <source>
        <dbReference type="Proteomes" id="UP000429523"/>
    </source>
</evidence>
<organism evidence="3 5">
    <name type="scientific">Phytophthora fragariae</name>
    <dbReference type="NCBI Taxonomy" id="53985"/>
    <lineage>
        <taxon>Eukaryota</taxon>
        <taxon>Sar</taxon>
        <taxon>Stramenopiles</taxon>
        <taxon>Oomycota</taxon>
        <taxon>Peronosporomycetes</taxon>
        <taxon>Peronosporales</taxon>
        <taxon>Peronosporaceae</taxon>
        <taxon>Phytophthora</taxon>
    </lineage>
</organism>
<dbReference type="Proteomes" id="UP000440732">
    <property type="component" value="Unassembled WGS sequence"/>
</dbReference>
<dbReference type="EMBL" id="QXGF01001857">
    <property type="protein sequence ID" value="KAE8927368.1"/>
    <property type="molecule type" value="Genomic_DNA"/>
</dbReference>
<protein>
    <submittedName>
        <fullName evidence="3">Uncharacterized protein</fullName>
    </submittedName>
</protein>
<dbReference type="AlphaFoldDB" id="A0A6A3S5F1"/>
<keyword evidence="1" id="KW-1133">Transmembrane helix</keyword>
<accession>A0A6A3S5F1</accession>
<dbReference type="Proteomes" id="UP000429523">
    <property type="component" value="Unassembled WGS sequence"/>
</dbReference>
<dbReference type="EMBL" id="QXGA01001791">
    <property type="protein sequence ID" value="KAE9110240.1"/>
    <property type="molecule type" value="Genomic_DNA"/>
</dbReference>
<evidence type="ECO:0000313" key="3">
    <source>
        <dbReference type="EMBL" id="KAE9110240.1"/>
    </source>
</evidence>
<feature type="non-terminal residue" evidence="3">
    <location>
        <position position="288"/>
    </location>
</feature>
<gene>
    <name evidence="3" type="ORF">PF006_g20499</name>
    <name evidence="2" type="ORF">PF009_g22458</name>
</gene>
<sequence length="288" mass="32254">MDATVSARPEGLEAPVELTAVEENRSFSTKHGLAKWRMVETSWEATLNQLVLHCIPHFANLSAAETMQDIALNLFAGPLLSPLFREPMNPTELSPKPLAAHDMKKSHNELTAVEGIVLVALPVIALVLSYVLLRVIWKVPASPALPQHSKPSYGSLPSDEKSLIPIHRPKTSLVEEGEVAGDYEEHWYDTFDFAFLVGMAVYAAVMLVLTFVYEPQWLHESRFWLMQLPKLVIMMVVSLCGGIVCHCFCDVDEKGYIMTNKSSKFKVNYTRKLQHFAAYMVPLVVKAD</sequence>
<evidence type="ECO:0000313" key="5">
    <source>
        <dbReference type="Proteomes" id="UP000440732"/>
    </source>
</evidence>
<proteinExistence type="predicted"/>
<keyword evidence="1" id="KW-0812">Transmembrane</keyword>
<feature type="transmembrane region" description="Helical" evidence="1">
    <location>
        <begin position="193"/>
        <end position="212"/>
    </location>
</feature>
<feature type="transmembrane region" description="Helical" evidence="1">
    <location>
        <begin position="112"/>
        <end position="133"/>
    </location>
</feature>
<comment type="caution">
    <text evidence="3">The sequence shown here is derived from an EMBL/GenBank/DDBJ whole genome shotgun (WGS) entry which is preliminary data.</text>
</comment>
<reference evidence="4 5" key="1">
    <citation type="submission" date="2018-08" db="EMBL/GenBank/DDBJ databases">
        <title>Genomic investigation of the strawberry pathogen Phytophthora fragariae indicates pathogenicity is determined by transcriptional variation in three key races.</title>
        <authorList>
            <person name="Adams T.M."/>
            <person name="Armitage A.D."/>
            <person name="Sobczyk M.K."/>
            <person name="Bates H.J."/>
            <person name="Dunwell J.M."/>
            <person name="Nellist C.F."/>
            <person name="Harrison R.J."/>
        </authorList>
    </citation>
    <scope>NUCLEOTIDE SEQUENCE [LARGE SCALE GENOMIC DNA]</scope>
    <source>
        <strain evidence="3 5">NOV-5</strain>
        <strain evidence="2 4">NOV-9</strain>
    </source>
</reference>
<evidence type="ECO:0000256" key="1">
    <source>
        <dbReference type="SAM" id="Phobius"/>
    </source>
</evidence>
<feature type="transmembrane region" description="Helical" evidence="1">
    <location>
        <begin position="224"/>
        <end position="244"/>
    </location>
</feature>